<organism evidence="3 4">
    <name type="scientific">Morchella conica CCBAS932</name>
    <dbReference type="NCBI Taxonomy" id="1392247"/>
    <lineage>
        <taxon>Eukaryota</taxon>
        <taxon>Fungi</taxon>
        <taxon>Dikarya</taxon>
        <taxon>Ascomycota</taxon>
        <taxon>Pezizomycotina</taxon>
        <taxon>Pezizomycetes</taxon>
        <taxon>Pezizales</taxon>
        <taxon>Morchellaceae</taxon>
        <taxon>Morchella</taxon>
    </lineage>
</organism>
<dbReference type="AlphaFoldDB" id="A0A3N4KNW7"/>
<evidence type="ECO:0000256" key="1">
    <source>
        <dbReference type="SAM" id="Phobius"/>
    </source>
</evidence>
<proteinExistence type="predicted"/>
<dbReference type="InParanoid" id="A0A3N4KNW7"/>
<protein>
    <recommendedName>
        <fullName evidence="2">Glycosyl transferase CAP10 domain-containing protein</fullName>
    </recommendedName>
</protein>
<dbReference type="PANTHER" id="PTHR12203:SF107">
    <property type="entry name" value="GLYCOSYL TRANSFERASE CAP10 DOMAIN-CONTAINING PROTEIN"/>
    <property type="match status" value="1"/>
</dbReference>
<dbReference type="Pfam" id="PF05686">
    <property type="entry name" value="Glyco_transf_90"/>
    <property type="match status" value="1"/>
</dbReference>
<accession>A0A3N4KNW7</accession>
<dbReference type="PANTHER" id="PTHR12203">
    <property type="entry name" value="KDEL LYS-ASP-GLU-LEU CONTAINING - RELATED"/>
    <property type="match status" value="1"/>
</dbReference>
<feature type="domain" description="Glycosyl transferase CAP10" evidence="2">
    <location>
        <begin position="163"/>
        <end position="393"/>
    </location>
</feature>
<dbReference type="SMART" id="SM00672">
    <property type="entry name" value="CAP10"/>
    <property type="match status" value="1"/>
</dbReference>
<evidence type="ECO:0000313" key="4">
    <source>
        <dbReference type="Proteomes" id="UP000277580"/>
    </source>
</evidence>
<dbReference type="InterPro" id="IPR051091">
    <property type="entry name" value="O-Glucosyltr/Glycosyltrsf_90"/>
</dbReference>
<evidence type="ECO:0000313" key="3">
    <source>
        <dbReference type="EMBL" id="RPB12136.1"/>
    </source>
</evidence>
<dbReference type="EMBL" id="ML119130">
    <property type="protein sequence ID" value="RPB12136.1"/>
    <property type="molecule type" value="Genomic_DNA"/>
</dbReference>
<gene>
    <name evidence="3" type="ORF">P167DRAFT_523296</name>
</gene>
<dbReference type="Proteomes" id="UP000277580">
    <property type="component" value="Unassembled WGS sequence"/>
</dbReference>
<feature type="transmembrane region" description="Helical" evidence="1">
    <location>
        <begin position="21"/>
        <end position="41"/>
    </location>
</feature>
<evidence type="ECO:0000259" key="2">
    <source>
        <dbReference type="SMART" id="SM00672"/>
    </source>
</evidence>
<sequence length="428" mass="49122">MTDSKQNWSPIEGLLSHKYRRTIYLAALALTIITLLTFYSAPISSRRTTTTTTTTTKTATSSGHKGEWDWDWRRDAGNLLMTDEQCGAAFPGLFVEIERAVDTRKENKITFEELDAIKPQYGYGRAMIYDQQLYIISIDSTVYSRTMATLHAIHRAILTSPEPLPNIEFTFIVNDKIDPTTTWALTRRAADTDIWLMPDFGYYSWPETKVGTYAEVQQKILAAEHTSPWSSKRAKLVWRGAPMTAHNIRQHLVDATAGKSWADVKYLDWNDKPALQRDLLAMPDHCGYKFVAHTEGASYSGRLKYLQNCRSVVVAHRLQWIQHHHPLLVSEGPEQNFVEVDDEFVGLEAAMEELLADDARAERIAGNAVRVFRERYLTGAAEVCYWRRLVRGWRDVSFEPSFYDEKGEWRGVPAESYFLMGKVEWEPY</sequence>
<reference evidence="3 4" key="1">
    <citation type="journal article" date="2018" name="Nat. Ecol. Evol.">
        <title>Pezizomycetes genomes reveal the molecular basis of ectomycorrhizal truffle lifestyle.</title>
        <authorList>
            <person name="Murat C."/>
            <person name="Payen T."/>
            <person name="Noel B."/>
            <person name="Kuo A."/>
            <person name="Morin E."/>
            <person name="Chen J."/>
            <person name="Kohler A."/>
            <person name="Krizsan K."/>
            <person name="Balestrini R."/>
            <person name="Da Silva C."/>
            <person name="Montanini B."/>
            <person name="Hainaut M."/>
            <person name="Levati E."/>
            <person name="Barry K.W."/>
            <person name="Belfiori B."/>
            <person name="Cichocki N."/>
            <person name="Clum A."/>
            <person name="Dockter R.B."/>
            <person name="Fauchery L."/>
            <person name="Guy J."/>
            <person name="Iotti M."/>
            <person name="Le Tacon F."/>
            <person name="Lindquist E.A."/>
            <person name="Lipzen A."/>
            <person name="Malagnac F."/>
            <person name="Mello A."/>
            <person name="Molinier V."/>
            <person name="Miyauchi S."/>
            <person name="Poulain J."/>
            <person name="Riccioni C."/>
            <person name="Rubini A."/>
            <person name="Sitrit Y."/>
            <person name="Splivallo R."/>
            <person name="Traeger S."/>
            <person name="Wang M."/>
            <person name="Zifcakova L."/>
            <person name="Wipf D."/>
            <person name="Zambonelli A."/>
            <person name="Paolocci F."/>
            <person name="Nowrousian M."/>
            <person name="Ottonello S."/>
            <person name="Baldrian P."/>
            <person name="Spatafora J.W."/>
            <person name="Henrissat B."/>
            <person name="Nagy L.G."/>
            <person name="Aury J.M."/>
            <person name="Wincker P."/>
            <person name="Grigoriev I.V."/>
            <person name="Bonfante P."/>
            <person name="Martin F.M."/>
        </authorList>
    </citation>
    <scope>NUCLEOTIDE SEQUENCE [LARGE SCALE GENOMIC DNA]</scope>
    <source>
        <strain evidence="3 4">CCBAS932</strain>
    </source>
</reference>
<dbReference type="OrthoDB" id="202415at2759"/>
<keyword evidence="1" id="KW-1133">Transmembrane helix</keyword>
<keyword evidence="1" id="KW-0812">Transmembrane</keyword>
<keyword evidence="4" id="KW-1185">Reference proteome</keyword>
<keyword evidence="1" id="KW-0472">Membrane</keyword>
<name>A0A3N4KNW7_9PEZI</name>
<dbReference type="InterPro" id="IPR006598">
    <property type="entry name" value="CAP10"/>
</dbReference>